<name>A0A8I1GBP2_9GAMM</name>
<reference evidence="2 4" key="1">
    <citation type="submission" date="2020-09" db="EMBL/GenBank/DDBJ databases">
        <title>Draft Genomes of Bacterial Isolates from North Pond Shallow Sediments.</title>
        <authorList>
            <person name="Kiel Reese B."/>
            <person name="Mullis M."/>
            <person name="Weisend R.E."/>
        </authorList>
    </citation>
    <scope>NUCLEOTIDE SEQUENCE</scope>
    <source>
        <strain evidence="2">KJE-2</strain>
        <strain evidence="1 4">KJE-3</strain>
    </source>
</reference>
<proteinExistence type="predicted"/>
<dbReference type="Proteomes" id="UP000655994">
    <property type="component" value="Unassembled WGS sequence"/>
</dbReference>
<sequence>MPCIRRRYHYAKIYIDDDAPELIGKALVGSKLDVLLKNGDYERLSFGGFLRDPEQLLQPVKILNVEAYADGGYFVGDWIELTPNALVLGELIAGKRLL</sequence>
<evidence type="ECO:0000313" key="2">
    <source>
        <dbReference type="EMBL" id="MBJ7316769.1"/>
    </source>
</evidence>
<dbReference type="RefSeq" id="WP_199493437.1">
    <property type="nucleotide sequence ID" value="NZ_JAEMOP010000009.1"/>
</dbReference>
<comment type="caution">
    <text evidence="2">The sequence shown here is derived from an EMBL/GenBank/DDBJ whole genome shotgun (WGS) entry which is preliminary data.</text>
</comment>
<dbReference type="Proteomes" id="UP000621390">
    <property type="component" value="Unassembled WGS sequence"/>
</dbReference>
<dbReference type="EMBL" id="JAEMOS010000002">
    <property type="protein sequence ID" value="MBJ7265557.1"/>
    <property type="molecule type" value="Genomic_DNA"/>
</dbReference>
<protein>
    <submittedName>
        <fullName evidence="2">Uncharacterized protein</fullName>
    </submittedName>
</protein>
<evidence type="ECO:0000313" key="4">
    <source>
        <dbReference type="Proteomes" id="UP000655994"/>
    </source>
</evidence>
<keyword evidence="4" id="KW-1185">Reference proteome</keyword>
<organism evidence="2 3">
    <name type="scientific">Idiomarina abyssalis</name>
    <dbReference type="NCBI Taxonomy" id="86102"/>
    <lineage>
        <taxon>Bacteria</taxon>
        <taxon>Pseudomonadati</taxon>
        <taxon>Pseudomonadota</taxon>
        <taxon>Gammaproteobacteria</taxon>
        <taxon>Alteromonadales</taxon>
        <taxon>Idiomarinaceae</taxon>
        <taxon>Idiomarina</taxon>
    </lineage>
</organism>
<evidence type="ECO:0000313" key="1">
    <source>
        <dbReference type="EMBL" id="MBJ7265557.1"/>
    </source>
</evidence>
<dbReference type="AlphaFoldDB" id="A0A8I1GBP2"/>
<evidence type="ECO:0000313" key="3">
    <source>
        <dbReference type="Proteomes" id="UP000621390"/>
    </source>
</evidence>
<accession>A0A8I1GBP2</accession>
<dbReference type="EMBL" id="JAEMOP010000009">
    <property type="protein sequence ID" value="MBJ7316769.1"/>
    <property type="molecule type" value="Genomic_DNA"/>
</dbReference>
<gene>
    <name evidence="1" type="ORF">JHC10_01230</name>
    <name evidence="2" type="ORF">JHC11_12310</name>
</gene>